<dbReference type="GO" id="GO:0036220">
    <property type="term" value="F:ITP diphosphatase activity"/>
    <property type="evidence" value="ECO:0007669"/>
    <property type="project" value="UniProtKB-UniRule"/>
</dbReference>
<comment type="catalytic activity">
    <reaction evidence="10">
        <text>ITP + H2O = IMP + diphosphate + H(+)</text>
        <dbReference type="Rhea" id="RHEA:29399"/>
        <dbReference type="ChEBI" id="CHEBI:15377"/>
        <dbReference type="ChEBI" id="CHEBI:15378"/>
        <dbReference type="ChEBI" id="CHEBI:33019"/>
        <dbReference type="ChEBI" id="CHEBI:58053"/>
        <dbReference type="ChEBI" id="CHEBI:61402"/>
        <dbReference type="EC" id="3.6.1.66"/>
    </reaction>
</comment>
<name>A0A395LY51_9BACT</name>
<dbReference type="SUPFAM" id="SSF52972">
    <property type="entry name" value="ITPase-like"/>
    <property type="match status" value="1"/>
</dbReference>
<feature type="binding site" evidence="10">
    <location>
        <position position="206"/>
    </location>
    <ligand>
        <name>substrate</name>
    </ligand>
</feature>
<keyword evidence="5 10" id="KW-0378">Hydrolase</keyword>
<dbReference type="NCBIfam" id="NF011401">
    <property type="entry name" value="PRK14826.1"/>
    <property type="match status" value="1"/>
</dbReference>
<gene>
    <name evidence="12" type="primary">rdgB</name>
    <name evidence="12" type="ORF">D0433_11090</name>
</gene>
<reference evidence="12 13" key="1">
    <citation type="journal article" date="2011" name="ISME J.">
        <title>Community ecology of hot spring cyanobacterial mats: predominant populations and their functional potential.</title>
        <authorList>
            <person name="Klatt C.G."/>
            <person name="Wood J.M."/>
            <person name="Rusch D.B."/>
            <person name="Bateson M.M."/>
            <person name="Hamamura N."/>
            <person name="Heidelberg J.F."/>
            <person name="Grossman A.R."/>
            <person name="Bhaya D."/>
            <person name="Cohan F.M."/>
            <person name="Kuhl M."/>
            <person name="Bryant D.A."/>
            <person name="Ward D.M."/>
        </authorList>
    </citation>
    <scope>NUCLEOTIDE SEQUENCE [LARGE SCALE GENOMIC DNA]</scope>
    <source>
        <strain evidence="12">OS</strain>
    </source>
</reference>
<feature type="binding site" evidence="10">
    <location>
        <begin position="211"/>
        <end position="212"/>
    </location>
    <ligand>
        <name>substrate</name>
    </ligand>
</feature>
<feature type="binding site" evidence="10">
    <location>
        <position position="90"/>
    </location>
    <ligand>
        <name>substrate</name>
    </ligand>
</feature>
<dbReference type="Gene3D" id="3.90.950.10">
    <property type="match status" value="1"/>
</dbReference>
<comment type="function">
    <text evidence="10">Pyrophosphatase that catalyzes the hydrolysis of nucleoside triphosphates to their monophosphate derivatives, with a high preference for the non-canonical purine nucleotides XTP (xanthosine triphosphate), dITP (deoxyinosine triphosphate) and ITP. Seems to function as a house-cleaning enzyme that removes non-canonical purine nucleotides from the nucleotide pool, thus preventing their incorporation into DNA/RNA and avoiding chromosomal lesions.</text>
</comment>
<organism evidence="12 13">
    <name type="scientific">Candidatus Thermochlorobacter aerophilus</name>
    <dbReference type="NCBI Taxonomy" id="1868324"/>
    <lineage>
        <taxon>Bacteria</taxon>
        <taxon>Pseudomonadati</taxon>
        <taxon>Chlorobiota</taxon>
        <taxon>Chlorobiia</taxon>
        <taxon>Chlorobiales</taxon>
        <taxon>Candidatus Thermochlorobacteriaceae</taxon>
        <taxon>Candidatus Thermochlorobacter</taxon>
    </lineage>
</organism>
<evidence type="ECO:0000256" key="11">
    <source>
        <dbReference type="RuleBase" id="RU003781"/>
    </source>
</evidence>
<keyword evidence="3 10" id="KW-0479">Metal-binding</keyword>
<dbReference type="PANTHER" id="PTHR11067">
    <property type="entry name" value="INOSINE TRIPHOSPHATE PYROPHOSPHATASE/HAM1 PROTEIN"/>
    <property type="match status" value="1"/>
</dbReference>
<evidence type="ECO:0000256" key="10">
    <source>
        <dbReference type="HAMAP-Rule" id="MF_01405"/>
    </source>
</evidence>
<dbReference type="InterPro" id="IPR002637">
    <property type="entry name" value="RdgB/HAM1"/>
</dbReference>
<comment type="catalytic activity">
    <reaction evidence="8 10">
        <text>dITP + H2O = dIMP + diphosphate + H(+)</text>
        <dbReference type="Rhea" id="RHEA:28342"/>
        <dbReference type="ChEBI" id="CHEBI:15377"/>
        <dbReference type="ChEBI" id="CHEBI:15378"/>
        <dbReference type="ChEBI" id="CHEBI:33019"/>
        <dbReference type="ChEBI" id="CHEBI:61194"/>
        <dbReference type="ChEBI" id="CHEBI:61382"/>
        <dbReference type="EC" id="3.6.1.66"/>
    </reaction>
</comment>
<comment type="cofactor">
    <cofactor evidence="10">
        <name>Mg(2+)</name>
        <dbReference type="ChEBI" id="CHEBI:18420"/>
    </cofactor>
    <text evidence="10">Binds 1 Mg(2+) ion per subunit.</text>
</comment>
<feature type="active site" description="Proton acceptor" evidence="10">
    <location>
        <position position="89"/>
    </location>
</feature>
<dbReference type="GO" id="GO:0005829">
    <property type="term" value="C:cytosol"/>
    <property type="evidence" value="ECO:0007669"/>
    <property type="project" value="TreeGrafter"/>
</dbReference>
<evidence type="ECO:0000256" key="4">
    <source>
        <dbReference type="ARBA" id="ARBA00022741"/>
    </source>
</evidence>
<dbReference type="CDD" id="cd00515">
    <property type="entry name" value="HAM1"/>
    <property type="match status" value="1"/>
</dbReference>
<evidence type="ECO:0000256" key="5">
    <source>
        <dbReference type="ARBA" id="ARBA00022801"/>
    </source>
</evidence>
<evidence type="ECO:0000256" key="3">
    <source>
        <dbReference type="ARBA" id="ARBA00022723"/>
    </source>
</evidence>
<dbReference type="GO" id="GO:0009146">
    <property type="term" value="P:purine nucleoside triphosphate catabolic process"/>
    <property type="evidence" value="ECO:0007669"/>
    <property type="project" value="UniProtKB-UniRule"/>
</dbReference>
<dbReference type="Pfam" id="PF01725">
    <property type="entry name" value="Ham1p_like"/>
    <property type="match status" value="1"/>
</dbReference>
<dbReference type="InterPro" id="IPR029001">
    <property type="entry name" value="ITPase-like_fam"/>
</dbReference>
<dbReference type="GO" id="GO:0035870">
    <property type="term" value="F:dITP diphosphatase activity"/>
    <property type="evidence" value="ECO:0007669"/>
    <property type="project" value="UniProtKB-UniRule"/>
</dbReference>
<keyword evidence="7 10" id="KW-0546">Nucleotide metabolism</keyword>
<evidence type="ECO:0000313" key="12">
    <source>
        <dbReference type="EMBL" id="RFM23469.1"/>
    </source>
</evidence>
<dbReference type="EC" id="3.6.1.66" evidence="10"/>
<feature type="binding site" evidence="10">
    <location>
        <begin position="183"/>
        <end position="186"/>
    </location>
    <ligand>
        <name>substrate</name>
    </ligand>
</feature>
<dbReference type="FunFam" id="3.90.950.10:FF:000001">
    <property type="entry name" value="dITP/XTP pyrophosphatase"/>
    <property type="match status" value="1"/>
</dbReference>
<keyword evidence="4 10" id="KW-0547">Nucleotide-binding</keyword>
<evidence type="ECO:0000256" key="9">
    <source>
        <dbReference type="ARBA" id="ARBA00052017"/>
    </source>
</evidence>
<dbReference type="Proteomes" id="UP000266389">
    <property type="component" value="Unassembled WGS sequence"/>
</dbReference>
<dbReference type="GO" id="GO:0046872">
    <property type="term" value="F:metal ion binding"/>
    <property type="evidence" value="ECO:0007669"/>
    <property type="project" value="UniProtKB-KW"/>
</dbReference>
<dbReference type="EMBL" id="PHFL01000065">
    <property type="protein sequence ID" value="RFM23469.1"/>
    <property type="molecule type" value="Genomic_DNA"/>
</dbReference>
<sequence>MTKFHTNQVMLALATRNPDKVREIRLKLDSLSPLLSIHSLADLEAQGFKLPEVEETEPSLEGNALKKAKEIFHALKAQGVSNILALSDDTGLEVEALGGEPGVHSAHYAAAELGRQPTYSENVAKLLRKMQNIRQRQAVFRTVMALVGQFHLANHHYSPYFEHIFEGKIHGTVTTAPRGENGFGYDPVFEVPSLAKTFAELSVDEKNQISHRALALEHVRQHLQQLFSKAH</sequence>
<evidence type="ECO:0000256" key="8">
    <source>
        <dbReference type="ARBA" id="ARBA00051875"/>
    </source>
</evidence>
<dbReference type="GO" id="GO:0000166">
    <property type="term" value="F:nucleotide binding"/>
    <property type="evidence" value="ECO:0007669"/>
    <property type="project" value="UniProtKB-KW"/>
</dbReference>
<feature type="binding site" evidence="10">
    <location>
        <position position="89"/>
    </location>
    <ligand>
        <name>Mg(2+)</name>
        <dbReference type="ChEBI" id="CHEBI:18420"/>
    </ligand>
</feature>
<keyword evidence="6 10" id="KW-0460">Magnesium</keyword>
<dbReference type="HAMAP" id="MF_01405">
    <property type="entry name" value="Non_canon_purine_NTPase"/>
    <property type="match status" value="1"/>
</dbReference>
<dbReference type="GO" id="GO:0017111">
    <property type="term" value="F:ribonucleoside triphosphate phosphatase activity"/>
    <property type="evidence" value="ECO:0007669"/>
    <property type="project" value="InterPro"/>
</dbReference>
<evidence type="ECO:0000256" key="2">
    <source>
        <dbReference type="ARBA" id="ARBA00011738"/>
    </source>
</evidence>
<proteinExistence type="inferred from homology"/>
<comment type="similarity">
    <text evidence="1 10 11">Belongs to the HAM1 NTPase family.</text>
</comment>
<dbReference type="NCBIfam" id="TIGR00042">
    <property type="entry name" value="RdgB/HAM1 family non-canonical purine NTP pyrophosphatase"/>
    <property type="match status" value="1"/>
</dbReference>
<dbReference type="GO" id="GO:0036222">
    <property type="term" value="F:XTP diphosphatase activity"/>
    <property type="evidence" value="ECO:0007669"/>
    <property type="project" value="UniProtKB-UniRule"/>
</dbReference>
<feature type="binding site" evidence="10">
    <location>
        <begin position="15"/>
        <end position="20"/>
    </location>
    <ligand>
        <name>substrate</name>
    </ligand>
</feature>
<dbReference type="PANTHER" id="PTHR11067:SF9">
    <property type="entry name" value="INOSINE TRIPHOSPHATE PYROPHOSPHATASE"/>
    <property type="match status" value="1"/>
</dbReference>
<comment type="caution">
    <text evidence="12">The sequence shown here is derived from an EMBL/GenBank/DDBJ whole genome shotgun (WGS) entry which is preliminary data.</text>
</comment>
<comment type="catalytic activity">
    <reaction evidence="9 10">
        <text>XTP + H2O = XMP + diphosphate + H(+)</text>
        <dbReference type="Rhea" id="RHEA:28610"/>
        <dbReference type="ChEBI" id="CHEBI:15377"/>
        <dbReference type="ChEBI" id="CHEBI:15378"/>
        <dbReference type="ChEBI" id="CHEBI:33019"/>
        <dbReference type="ChEBI" id="CHEBI:57464"/>
        <dbReference type="ChEBI" id="CHEBI:61314"/>
        <dbReference type="EC" id="3.6.1.66"/>
    </reaction>
</comment>
<dbReference type="GO" id="GO:0009117">
    <property type="term" value="P:nucleotide metabolic process"/>
    <property type="evidence" value="ECO:0007669"/>
    <property type="project" value="UniProtKB-KW"/>
</dbReference>
<evidence type="ECO:0000256" key="6">
    <source>
        <dbReference type="ARBA" id="ARBA00022842"/>
    </source>
</evidence>
<evidence type="ECO:0000256" key="1">
    <source>
        <dbReference type="ARBA" id="ARBA00008023"/>
    </source>
</evidence>
<feature type="binding site" evidence="10">
    <location>
        <position position="54"/>
    </location>
    <ligand>
        <name>Mg(2+)</name>
        <dbReference type="ChEBI" id="CHEBI:18420"/>
    </ligand>
</feature>
<evidence type="ECO:0000313" key="13">
    <source>
        <dbReference type="Proteomes" id="UP000266389"/>
    </source>
</evidence>
<evidence type="ECO:0000256" key="7">
    <source>
        <dbReference type="ARBA" id="ARBA00023080"/>
    </source>
</evidence>
<dbReference type="InterPro" id="IPR020922">
    <property type="entry name" value="dITP/XTP_pyrophosphatase"/>
</dbReference>
<dbReference type="AlphaFoldDB" id="A0A395LY51"/>
<accession>A0A395LY51</accession>
<comment type="subunit">
    <text evidence="2 10">Homodimer.</text>
</comment>
<protein>
    <recommendedName>
        <fullName evidence="10">dITP/XTP pyrophosphatase</fullName>
        <ecNumber evidence="10">3.6.1.66</ecNumber>
    </recommendedName>
    <alternativeName>
        <fullName evidence="10">Non-canonical purine NTP pyrophosphatase</fullName>
    </alternativeName>
    <alternativeName>
        <fullName evidence="10">Non-standard purine NTP pyrophosphatase</fullName>
    </alternativeName>
    <alternativeName>
        <fullName evidence="10">Nucleoside-triphosphate diphosphatase</fullName>
    </alternativeName>
    <alternativeName>
        <fullName evidence="10">Nucleoside-triphosphate pyrophosphatase</fullName>
        <shortName evidence="10">NTPase</shortName>
    </alternativeName>
</protein>